<gene>
    <name evidence="2" type="ORF">EMELA_v1c04610</name>
</gene>
<keyword evidence="1" id="KW-1133">Transmembrane helix</keyword>
<evidence type="ECO:0000313" key="2">
    <source>
        <dbReference type="EMBL" id="ATZ18004.1"/>
    </source>
</evidence>
<feature type="transmembrane region" description="Helical" evidence="1">
    <location>
        <begin position="83"/>
        <end position="112"/>
    </location>
</feature>
<evidence type="ECO:0000313" key="3">
    <source>
        <dbReference type="Proteomes" id="UP000231896"/>
    </source>
</evidence>
<sequence>MKNYKDIWDEELSQGKSVNEILLGLRPVEKIAKELYEEFGVIKNAKGYVTKIKIVNSKTDATNWAFSSVNNFFAKLLGITYSILAILLSLTFFLSFVAAIILIPVAIVLAFINYEFLVILALAIGVMGIGIVIAIFFFFLSSISYNTVKVIFSGWFVKKRIETIDKPKRKMKTRLMLIMIIICGALGGVGAITSTVGTNSIYGSVLSDKYLI</sequence>
<dbReference type="RefSeq" id="WP_028124160.1">
    <property type="nucleotide sequence ID" value="NZ_CP024964.1"/>
</dbReference>
<keyword evidence="1" id="KW-0812">Transmembrane</keyword>
<keyword evidence="1" id="KW-0472">Membrane</keyword>
<feature type="transmembrane region" description="Helical" evidence="1">
    <location>
        <begin position="118"/>
        <end position="140"/>
    </location>
</feature>
<dbReference type="Proteomes" id="UP000231896">
    <property type="component" value="Chromosome"/>
</dbReference>
<keyword evidence="3" id="KW-1185">Reference proteome</keyword>
<accession>A0A2K8NW91</accession>
<dbReference type="KEGG" id="eml:EMELA_v1c04610"/>
<feature type="transmembrane region" description="Helical" evidence="1">
    <location>
        <begin position="175"/>
        <end position="196"/>
    </location>
</feature>
<dbReference type="AlphaFoldDB" id="A0A2K8NW91"/>
<evidence type="ECO:0000256" key="1">
    <source>
        <dbReference type="SAM" id="Phobius"/>
    </source>
</evidence>
<reference evidence="2 3" key="1">
    <citation type="submission" date="2017-11" db="EMBL/GenBank/DDBJ databases">
        <title>Genome sequence of Entomoplasma melaleucae M1 (ATCC 49191).</title>
        <authorList>
            <person name="Lo W.-S."/>
            <person name="Gasparich G.E."/>
            <person name="Kuo C.-H."/>
        </authorList>
    </citation>
    <scope>NUCLEOTIDE SEQUENCE [LARGE SCALE GENOMIC DNA]</scope>
    <source>
        <strain evidence="2 3">M1</strain>
    </source>
</reference>
<protein>
    <submittedName>
        <fullName evidence="2">Uncharacterized protein</fullName>
    </submittedName>
</protein>
<dbReference type="EMBL" id="CP024964">
    <property type="protein sequence ID" value="ATZ18004.1"/>
    <property type="molecule type" value="Genomic_DNA"/>
</dbReference>
<dbReference type="OrthoDB" id="392065at2"/>
<organism evidence="2 3">
    <name type="scientific">Mesoplasma melaleucae</name>
    <dbReference type="NCBI Taxonomy" id="81459"/>
    <lineage>
        <taxon>Bacteria</taxon>
        <taxon>Bacillati</taxon>
        <taxon>Mycoplasmatota</taxon>
        <taxon>Mollicutes</taxon>
        <taxon>Entomoplasmatales</taxon>
        <taxon>Entomoplasmataceae</taxon>
        <taxon>Mesoplasma</taxon>
    </lineage>
</organism>
<name>A0A2K8NW91_9MOLU</name>
<proteinExistence type="predicted"/>